<dbReference type="SUPFAM" id="SSF56112">
    <property type="entry name" value="Protein kinase-like (PK-like)"/>
    <property type="match status" value="1"/>
</dbReference>
<protein>
    <recommendedName>
        <fullName evidence="1">Protein kinase domain-containing protein</fullName>
    </recommendedName>
</protein>
<dbReference type="GO" id="GO:0004672">
    <property type="term" value="F:protein kinase activity"/>
    <property type="evidence" value="ECO:0007669"/>
    <property type="project" value="InterPro"/>
</dbReference>
<comment type="caution">
    <text evidence="2">The sequence shown here is derived from an EMBL/GenBank/DDBJ whole genome shotgun (WGS) entry which is preliminary data.</text>
</comment>
<keyword evidence="3" id="KW-1185">Reference proteome</keyword>
<dbReference type="Pfam" id="PF00069">
    <property type="entry name" value="Pkinase"/>
    <property type="match status" value="1"/>
</dbReference>
<sequence>MSPELVKDKLMTFTADIWALGCVVVEMMSGKPVWGYGLGRDELLNRIGYRLTVHKCLKLQIMFRMMVRIS</sequence>
<dbReference type="InterPro" id="IPR000719">
    <property type="entry name" value="Prot_kinase_dom"/>
</dbReference>
<name>A0AA39SIG3_ACESA</name>
<evidence type="ECO:0000313" key="2">
    <source>
        <dbReference type="EMBL" id="KAK0591979.1"/>
    </source>
</evidence>
<evidence type="ECO:0000313" key="3">
    <source>
        <dbReference type="Proteomes" id="UP001168877"/>
    </source>
</evidence>
<dbReference type="GO" id="GO:0007165">
    <property type="term" value="P:signal transduction"/>
    <property type="evidence" value="ECO:0007669"/>
    <property type="project" value="TreeGrafter"/>
</dbReference>
<dbReference type="Proteomes" id="UP001168877">
    <property type="component" value="Unassembled WGS sequence"/>
</dbReference>
<organism evidence="2 3">
    <name type="scientific">Acer saccharum</name>
    <name type="common">Sugar maple</name>
    <dbReference type="NCBI Taxonomy" id="4024"/>
    <lineage>
        <taxon>Eukaryota</taxon>
        <taxon>Viridiplantae</taxon>
        <taxon>Streptophyta</taxon>
        <taxon>Embryophyta</taxon>
        <taxon>Tracheophyta</taxon>
        <taxon>Spermatophyta</taxon>
        <taxon>Magnoliopsida</taxon>
        <taxon>eudicotyledons</taxon>
        <taxon>Gunneridae</taxon>
        <taxon>Pentapetalae</taxon>
        <taxon>rosids</taxon>
        <taxon>malvids</taxon>
        <taxon>Sapindales</taxon>
        <taxon>Sapindaceae</taxon>
        <taxon>Hippocastanoideae</taxon>
        <taxon>Acereae</taxon>
        <taxon>Acer</taxon>
    </lineage>
</organism>
<dbReference type="PANTHER" id="PTHR48011:SF18">
    <property type="entry name" value="MITOGEN-ACTIVATED PROTEIN KINASE KINASE KINASE 19-RELATED"/>
    <property type="match status" value="1"/>
</dbReference>
<dbReference type="EMBL" id="JAUESC010000380">
    <property type="protein sequence ID" value="KAK0591979.1"/>
    <property type="molecule type" value="Genomic_DNA"/>
</dbReference>
<accession>A0AA39SIG3</accession>
<dbReference type="AlphaFoldDB" id="A0AA39SIG3"/>
<dbReference type="InterPro" id="IPR011009">
    <property type="entry name" value="Kinase-like_dom_sf"/>
</dbReference>
<evidence type="ECO:0000259" key="1">
    <source>
        <dbReference type="PROSITE" id="PS50011"/>
    </source>
</evidence>
<dbReference type="PANTHER" id="PTHR48011">
    <property type="entry name" value="CCR4-NOT TRANSCRIPTIONAL COMPLEX SUBUNIT CAF120-RELATED"/>
    <property type="match status" value="1"/>
</dbReference>
<proteinExistence type="predicted"/>
<reference evidence="2" key="2">
    <citation type="submission" date="2023-06" db="EMBL/GenBank/DDBJ databases">
        <authorList>
            <person name="Swenson N.G."/>
            <person name="Wegrzyn J.L."/>
            <person name="Mcevoy S.L."/>
        </authorList>
    </citation>
    <scope>NUCLEOTIDE SEQUENCE</scope>
    <source>
        <strain evidence="2">NS2018</strain>
        <tissue evidence="2">Leaf</tissue>
    </source>
</reference>
<gene>
    <name evidence="2" type="ORF">LWI29_011239</name>
</gene>
<dbReference type="InterPro" id="IPR052751">
    <property type="entry name" value="Plant_MAPKKK"/>
</dbReference>
<dbReference type="Gene3D" id="1.10.510.10">
    <property type="entry name" value="Transferase(Phosphotransferase) domain 1"/>
    <property type="match status" value="1"/>
</dbReference>
<dbReference type="PROSITE" id="PS50011">
    <property type="entry name" value="PROTEIN_KINASE_DOM"/>
    <property type="match status" value="1"/>
</dbReference>
<reference evidence="2" key="1">
    <citation type="journal article" date="2022" name="Plant J.">
        <title>Strategies of tolerance reflected in two North American maple genomes.</title>
        <authorList>
            <person name="McEvoy S.L."/>
            <person name="Sezen U.U."/>
            <person name="Trouern-Trend A."/>
            <person name="McMahon S.M."/>
            <person name="Schaberg P.G."/>
            <person name="Yang J."/>
            <person name="Wegrzyn J.L."/>
            <person name="Swenson N.G."/>
        </authorList>
    </citation>
    <scope>NUCLEOTIDE SEQUENCE</scope>
    <source>
        <strain evidence="2">NS2018</strain>
    </source>
</reference>
<feature type="domain" description="Protein kinase" evidence="1">
    <location>
        <begin position="1"/>
        <end position="70"/>
    </location>
</feature>
<dbReference type="GO" id="GO:0005524">
    <property type="term" value="F:ATP binding"/>
    <property type="evidence" value="ECO:0007669"/>
    <property type="project" value="InterPro"/>
</dbReference>